<keyword evidence="1" id="KW-1133">Transmembrane helix</keyword>
<keyword evidence="1" id="KW-0472">Membrane</keyword>
<comment type="caution">
    <text evidence="2">The sequence shown here is derived from an EMBL/GenBank/DDBJ whole genome shotgun (WGS) entry which is preliminary data.</text>
</comment>
<dbReference type="Proteomes" id="UP000309389">
    <property type="component" value="Unassembled WGS sequence"/>
</dbReference>
<keyword evidence="3" id="KW-1185">Reference proteome</keyword>
<protein>
    <submittedName>
        <fullName evidence="2">MerC domain-containing protein</fullName>
    </submittedName>
</protein>
<reference evidence="2 3" key="1">
    <citation type="submission" date="2019-04" db="EMBL/GenBank/DDBJ databases">
        <title>Altererythrobacter aquimixticola sp. nov., isolated from sediment of junction between the ocean and a freshwater spring.</title>
        <authorList>
            <person name="Yoon J.-H."/>
        </authorList>
    </citation>
    <scope>NUCLEOTIDE SEQUENCE [LARGE SCALE GENOMIC DNA]</scope>
    <source>
        <strain evidence="2 3">SSKS-13</strain>
    </source>
</reference>
<keyword evidence="1" id="KW-0812">Transmembrane</keyword>
<sequence>MSTASGRPTNWLDGIAIAASVACMIHCLALPVLIALLPAWTSWLDLPESFHFWFLLAALPFSLLILWRTARRGGRRRPLVLGSMGLALMAIGVVMLGHPAEPWIASTGAILLASAHVLNWRGRGHCHV</sequence>
<dbReference type="EMBL" id="SSHH01000001">
    <property type="protein sequence ID" value="TIX51677.1"/>
    <property type="molecule type" value="Genomic_DNA"/>
</dbReference>
<dbReference type="GO" id="GO:0016020">
    <property type="term" value="C:membrane"/>
    <property type="evidence" value="ECO:0007669"/>
    <property type="project" value="InterPro"/>
</dbReference>
<feature type="transmembrane region" description="Helical" evidence="1">
    <location>
        <begin position="103"/>
        <end position="120"/>
    </location>
</feature>
<gene>
    <name evidence="2" type="ORF">E5222_04300</name>
</gene>
<organism evidence="2 3">
    <name type="scientific">Alteraurantiacibacter aquimixticola</name>
    <dbReference type="NCBI Taxonomy" id="2489173"/>
    <lineage>
        <taxon>Bacteria</taxon>
        <taxon>Pseudomonadati</taxon>
        <taxon>Pseudomonadota</taxon>
        <taxon>Alphaproteobacteria</taxon>
        <taxon>Sphingomonadales</taxon>
        <taxon>Erythrobacteraceae</taxon>
        <taxon>Alteraurantiacibacter</taxon>
    </lineage>
</organism>
<dbReference type="AlphaFoldDB" id="A0A4V4U8W9"/>
<proteinExistence type="predicted"/>
<feature type="transmembrane region" description="Helical" evidence="1">
    <location>
        <begin position="50"/>
        <end position="67"/>
    </location>
</feature>
<dbReference type="GO" id="GO:0015097">
    <property type="term" value="F:mercury ion transmembrane transporter activity"/>
    <property type="evidence" value="ECO:0007669"/>
    <property type="project" value="InterPro"/>
</dbReference>
<feature type="transmembrane region" description="Helical" evidence="1">
    <location>
        <begin position="12"/>
        <end position="38"/>
    </location>
</feature>
<dbReference type="InterPro" id="IPR004891">
    <property type="entry name" value="Mercury-R_MerC"/>
</dbReference>
<dbReference type="Pfam" id="PF03203">
    <property type="entry name" value="MerC"/>
    <property type="match status" value="1"/>
</dbReference>
<dbReference type="OrthoDB" id="7410413at2"/>
<evidence type="ECO:0000313" key="2">
    <source>
        <dbReference type="EMBL" id="TIX51677.1"/>
    </source>
</evidence>
<accession>A0A4V4U8W9</accession>
<feature type="transmembrane region" description="Helical" evidence="1">
    <location>
        <begin position="79"/>
        <end position="97"/>
    </location>
</feature>
<name>A0A4V4U8W9_9SPHN</name>
<evidence type="ECO:0000313" key="3">
    <source>
        <dbReference type="Proteomes" id="UP000309389"/>
    </source>
</evidence>
<evidence type="ECO:0000256" key="1">
    <source>
        <dbReference type="SAM" id="Phobius"/>
    </source>
</evidence>
<dbReference type="RefSeq" id="WP_136692463.1">
    <property type="nucleotide sequence ID" value="NZ_SSHH01000001.1"/>
</dbReference>